<feature type="compositionally biased region" description="Basic and acidic residues" evidence="1">
    <location>
        <begin position="201"/>
        <end position="214"/>
    </location>
</feature>
<name>A0A371EJ71_MUCPR</name>
<dbReference type="AlphaFoldDB" id="A0A371EJ71"/>
<keyword evidence="2" id="KW-0812">Transmembrane</keyword>
<feature type="transmembrane region" description="Helical" evidence="2">
    <location>
        <begin position="238"/>
        <end position="263"/>
    </location>
</feature>
<feature type="region of interest" description="Disordered" evidence="1">
    <location>
        <begin position="201"/>
        <end position="222"/>
    </location>
</feature>
<accession>A0A371EJ71</accession>
<keyword evidence="2" id="KW-1133">Transmembrane helix</keyword>
<gene>
    <name evidence="3" type="ORF">CR513_55174</name>
</gene>
<evidence type="ECO:0000313" key="4">
    <source>
        <dbReference type="Proteomes" id="UP000257109"/>
    </source>
</evidence>
<reference evidence="3" key="1">
    <citation type="submission" date="2018-05" db="EMBL/GenBank/DDBJ databases">
        <title>Draft genome of Mucuna pruriens seed.</title>
        <authorList>
            <person name="Nnadi N.E."/>
            <person name="Vos R."/>
            <person name="Hasami M.H."/>
            <person name="Devisetty U.K."/>
            <person name="Aguiy J.C."/>
        </authorList>
    </citation>
    <scope>NUCLEOTIDE SEQUENCE [LARGE SCALE GENOMIC DNA]</scope>
    <source>
        <strain evidence="3">JCA_2017</strain>
    </source>
</reference>
<organism evidence="3 4">
    <name type="scientific">Mucuna pruriens</name>
    <name type="common">Velvet bean</name>
    <name type="synonym">Dolichos pruriens</name>
    <dbReference type="NCBI Taxonomy" id="157652"/>
    <lineage>
        <taxon>Eukaryota</taxon>
        <taxon>Viridiplantae</taxon>
        <taxon>Streptophyta</taxon>
        <taxon>Embryophyta</taxon>
        <taxon>Tracheophyta</taxon>
        <taxon>Spermatophyta</taxon>
        <taxon>Magnoliopsida</taxon>
        <taxon>eudicotyledons</taxon>
        <taxon>Gunneridae</taxon>
        <taxon>Pentapetalae</taxon>
        <taxon>rosids</taxon>
        <taxon>fabids</taxon>
        <taxon>Fabales</taxon>
        <taxon>Fabaceae</taxon>
        <taxon>Papilionoideae</taxon>
        <taxon>50 kb inversion clade</taxon>
        <taxon>NPAAA clade</taxon>
        <taxon>indigoferoid/millettioid clade</taxon>
        <taxon>Phaseoleae</taxon>
        <taxon>Mucuna</taxon>
    </lineage>
</organism>
<keyword evidence="2" id="KW-0472">Membrane</keyword>
<comment type="caution">
    <text evidence="3">The sequence shown here is derived from an EMBL/GenBank/DDBJ whole genome shotgun (WGS) entry which is preliminary data.</text>
</comment>
<feature type="non-terminal residue" evidence="3">
    <location>
        <position position="1"/>
    </location>
</feature>
<evidence type="ECO:0000313" key="3">
    <source>
        <dbReference type="EMBL" id="RDX66100.1"/>
    </source>
</evidence>
<sequence>MVTSESVLDTILKVTNIAASIGASLKADAMALTVTPLPGIRIPRVEPINTVTVPQTLPILTPIATTPGPALNPVAIVSSIHPIALIPSINEVMVHPTPVAPPLVKLPLVKIPIAVKLHPFPHYLRCLPPRPRRLSDEPLHRPRRRLREPQPPHILLPRMLRRGKRVLYEPLVLGREVERHSHENQRQQHVLRGGHLQVEEVEQKRARAEEKDRQSGISGRPVGLVSGSGSGLGLGTGLGFLALLVIVNIEESVFLFLFLFLLGDDGREAVNGRSDCRGRTTKQRGVSSDRPLRYRDILIAGDIYGNHSTVAEGKWLGVGGGGGGEGKNEGSVEWVPGFVYLWAFTTSDLDSTLAVRCSDCQPLLSRRSIASGPALDG</sequence>
<dbReference type="Proteomes" id="UP000257109">
    <property type="component" value="Unassembled WGS sequence"/>
</dbReference>
<keyword evidence="4" id="KW-1185">Reference proteome</keyword>
<evidence type="ECO:0000256" key="1">
    <source>
        <dbReference type="SAM" id="MobiDB-lite"/>
    </source>
</evidence>
<proteinExistence type="predicted"/>
<dbReference type="EMBL" id="QJKJ01013590">
    <property type="protein sequence ID" value="RDX66100.1"/>
    <property type="molecule type" value="Genomic_DNA"/>
</dbReference>
<evidence type="ECO:0000256" key="2">
    <source>
        <dbReference type="SAM" id="Phobius"/>
    </source>
</evidence>
<protein>
    <submittedName>
        <fullName evidence="3">Uncharacterized protein</fullName>
    </submittedName>
</protein>